<evidence type="ECO:0000313" key="1">
    <source>
        <dbReference type="EMBL" id="TDX02399.1"/>
    </source>
</evidence>
<dbReference type="Proteomes" id="UP000294498">
    <property type="component" value="Unassembled WGS sequence"/>
</dbReference>
<organism evidence="1 2">
    <name type="scientific">Dinghuibacter silviterrae</name>
    <dbReference type="NCBI Taxonomy" id="1539049"/>
    <lineage>
        <taxon>Bacteria</taxon>
        <taxon>Pseudomonadati</taxon>
        <taxon>Bacteroidota</taxon>
        <taxon>Chitinophagia</taxon>
        <taxon>Chitinophagales</taxon>
        <taxon>Chitinophagaceae</taxon>
        <taxon>Dinghuibacter</taxon>
    </lineage>
</organism>
<gene>
    <name evidence="1" type="ORF">EDB95_3457</name>
</gene>
<comment type="caution">
    <text evidence="1">The sequence shown here is derived from an EMBL/GenBank/DDBJ whole genome shotgun (WGS) entry which is preliminary data.</text>
</comment>
<name>A0A4R8DW09_9BACT</name>
<dbReference type="RefSeq" id="WP_133995012.1">
    <property type="nucleotide sequence ID" value="NZ_SODV01000001.1"/>
</dbReference>
<dbReference type="OrthoDB" id="1444051at2"/>
<dbReference type="EMBL" id="SODV01000001">
    <property type="protein sequence ID" value="TDX02399.1"/>
    <property type="molecule type" value="Genomic_DNA"/>
</dbReference>
<reference evidence="1 2" key="1">
    <citation type="submission" date="2019-03" db="EMBL/GenBank/DDBJ databases">
        <title>Genomic Encyclopedia of Type Strains, Phase IV (KMG-IV): sequencing the most valuable type-strain genomes for metagenomic binning, comparative biology and taxonomic classification.</title>
        <authorList>
            <person name="Goeker M."/>
        </authorList>
    </citation>
    <scope>NUCLEOTIDE SEQUENCE [LARGE SCALE GENOMIC DNA]</scope>
    <source>
        <strain evidence="1 2">DSM 100059</strain>
    </source>
</reference>
<dbReference type="AlphaFoldDB" id="A0A4R8DW09"/>
<evidence type="ECO:0000313" key="2">
    <source>
        <dbReference type="Proteomes" id="UP000294498"/>
    </source>
</evidence>
<sequence>MRKSLRDTETIDRFLLGQMCPEEEEAFRVRMLVEGKLHEDVRLQRRAHLVIQLDAIFERLMREGAITF</sequence>
<keyword evidence="2" id="KW-1185">Reference proteome</keyword>
<accession>A0A4R8DW09</accession>
<protein>
    <submittedName>
        <fullName evidence="1">Uncharacterized protein</fullName>
    </submittedName>
</protein>
<proteinExistence type="predicted"/>